<reference evidence="2 3" key="1">
    <citation type="submission" date="2014-07" db="EMBL/GenBank/DDBJ databases">
        <title>Methanogenic archaea and the global carbon cycle.</title>
        <authorList>
            <person name="Henriksen J.R."/>
            <person name="Luke J."/>
            <person name="Reinhart S."/>
            <person name="Benedict M.N."/>
            <person name="Youngblut N.D."/>
            <person name="Metcalf M.E."/>
            <person name="Whitaker R.J."/>
            <person name="Metcalf W.W."/>
        </authorList>
    </citation>
    <scope>NUCLEOTIDE SEQUENCE [LARGE SCALE GENOMIC DNA]</scope>
    <source>
        <strain evidence="2 3">LYC</strain>
    </source>
</reference>
<dbReference type="Gene3D" id="3.30.160.250">
    <property type="match status" value="1"/>
</dbReference>
<proteinExistence type="predicted"/>
<dbReference type="InterPro" id="IPR051404">
    <property type="entry name" value="TA_system_antitoxin"/>
</dbReference>
<sequence>MSNTFTHTNLSKNLVIDIMRFKIILEEDEEVGGFIASCPGLPGCFSQGDTVEEAIENIKEAIQACLESLAEDDLQECIGKSSCRVVDVVA</sequence>
<organism evidence="2 3">
    <name type="scientific">Methanosarcina mazei LYC</name>
    <dbReference type="NCBI Taxonomy" id="1434114"/>
    <lineage>
        <taxon>Archaea</taxon>
        <taxon>Methanobacteriati</taxon>
        <taxon>Methanobacteriota</taxon>
        <taxon>Stenosarchaea group</taxon>
        <taxon>Methanomicrobia</taxon>
        <taxon>Methanosarcinales</taxon>
        <taxon>Methanosarcinaceae</taxon>
        <taxon>Methanosarcina</taxon>
    </lineage>
</organism>
<dbReference type="PANTHER" id="PTHR34504:SF2">
    <property type="entry name" value="UPF0150 PROTEIN SSL0259"/>
    <property type="match status" value="1"/>
</dbReference>
<protein>
    <recommendedName>
        <fullName evidence="1">HicB-like antitoxin of toxin-antitoxin system domain-containing protein</fullName>
    </recommendedName>
</protein>
<dbReference type="PATRIC" id="fig|1434114.4.peg.1607"/>
<feature type="domain" description="HicB-like antitoxin of toxin-antitoxin system" evidence="1">
    <location>
        <begin position="21"/>
        <end position="74"/>
    </location>
</feature>
<name>A0A0E3LVY5_METMZ</name>
<dbReference type="SUPFAM" id="SSF143100">
    <property type="entry name" value="TTHA1013/TTHA0281-like"/>
    <property type="match status" value="1"/>
</dbReference>
<dbReference type="Proteomes" id="UP000033063">
    <property type="component" value="Chromosome"/>
</dbReference>
<dbReference type="Pfam" id="PF15919">
    <property type="entry name" value="HicB_lk_antitox"/>
    <property type="match status" value="1"/>
</dbReference>
<dbReference type="EMBL" id="CP009513">
    <property type="protein sequence ID" value="AKB67831.1"/>
    <property type="molecule type" value="Genomic_DNA"/>
</dbReference>
<gene>
    <name evidence="2" type="ORF">MSMAL_1288</name>
</gene>
<evidence type="ECO:0000313" key="3">
    <source>
        <dbReference type="Proteomes" id="UP000033063"/>
    </source>
</evidence>
<evidence type="ECO:0000313" key="2">
    <source>
        <dbReference type="EMBL" id="AKB67831.1"/>
    </source>
</evidence>
<dbReference type="HOGENOM" id="CLU_114047_2_1_2"/>
<dbReference type="SMR" id="A0A0E3LVY5"/>
<dbReference type="PANTHER" id="PTHR34504">
    <property type="entry name" value="ANTITOXIN HICB"/>
    <property type="match status" value="1"/>
</dbReference>
<evidence type="ECO:0000259" key="1">
    <source>
        <dbReference type="Pfam" id="PF15919"/>
    </source>
</evidence>
<accession>A0A0E3LVY5</accession>
<dbReference type="InterPro" id="IPR031807">
    <property type="entry name" value="HicB-like"/>
</dbReference>
<dbReference type="AlphaFoldDB" id="A0A0E3LVY5"/>
<dbReference type="InterPro" id="IPR035069">
    <property type="entry name" value="TTHA1013/TTHA0281-like"/>
</dbReference>